<evidence type="ECO:0000256" key="3">
    <source>
        <dbReference type="ARBA" id="ARBA00022679"/>
    </source>
</evidence>
<evidence type="ECO:0000256" key="16">
    <source>
        <dbReference type="ARBA" id="ARBA00039056"/>
    </source>
</evidence>
<keyword evidence="12" id="KW-0456">Lyase</keyword>
<keyword evidence="6 23" id="KW-1133">Transmembrane helix</keyword>
<evidence type="ECO:0000256" key="20">
    <source>
        <dbReference type="ARBA" id="ARBA00069748"/>
    </source>
</evidence>
<dbReference type="GO" id="GO:0005783">
    <property type="term" value="C:endoplasmic reticulum"/>
    <property type="evidence" value="ECO:0007669"/>
    <property type="project" value="TreeGrafter"/>
</dbReference>
<evidence type="ECO:0000256" key="21">
    <source>
        <dbReference type="ARBA" id="ARBA00075145"/>
    </source>
</evidence>
<dbReference type="Proteomes" id="UP000515159">
    <property type="component" value="Chromosome 10"/>
</dbReference>
<comment type="subcellular location">
    <subcellularLocation>
        <location evidence="1">Mitochondrion outer membrane</location>
        <topology evidence="1">Multi-pass membrane protein</topology>
    </subcellularLocation>
</comment>
<dbReference type="InterPro" id="IPR023352">
    <property type="entry name" value="MAPEG-like_dom_sf"/>
</dbReference>
<keyword evidence="4 23" id="KW-0812">Transmembrane</keyword>
<dbReference type="OrthoDB" id="410651at2759"/>
<evidence type="ECO:0000256" key="19">
    <source>
        <dbReference type="ARBA" id="ARBA00051411"/>
    </source>
</evidence>
<evidence type="ECO:0000313" key="24">
    <source>
        <dbReference type="Proteomes" id="UP000515159"/>
    </source>
</evidence>
<dbReference type="Gene3D" id="1.20.120.550">
    <property type="entry name" value="Membrane associated eicosanoid/glutathione metabolism-like domain"/>
    <property type="match status" value="1"/>
</dbReference>
<gene>
    <name evidence="25 26" type="primary">MGST3</name>
</gene>
<comment type="pathway">
    <text evidence="14">Lipid metabolism; leukotriene C4 biosynthesis.</text>
</comment>
<dbReference type="CTD" id="4259"/>
<reference evidence="25 26" key="1">
    <citation type="submission" date="2025-04" db="UniProtKB">
        <authorList>
            <consortium name="RefSeq"/>
        </authorList>
    </citation>
    <scope>IDENTIFICATION</scope>
</reference>
<accession>A0A6P8SER6</accession>
<evidence type="ECO:0000256" key="2">
    <source>
        <dbReference type="ARBA" id="ARBA00010459"/>
    </source>
</evidence>
<comment type="similarity">
    <text evidence="2">Belongs to the MAPEG family.</text>
</comment>
<evidence type="ECO:0000256" key="7">
    <source>
        <dbReference type="ARBA" id="ARBA00023002"/>
    </source>
</evidence>
<keyword evidence="11" id="KW-0564">Palmitate</keyword>
<dbReference type="GO" id="GO:0005741">
    <property type="term" value="C:mitochondrial outer membrane"/>
    <property type="evidence" value="ECO:0007669"/>
    <property type="project" value="UniProtKB-SubCell"/>
</dbReference>
<dbReference type="GO" id="GO:0004464">
    <property type="term" value="F:leukotriene-C4 synthase activity"/>
    <property type="evidence" value="ECO:0007669"/>
    <property type="project" value="UniProtKB-EC"/>
</dbReference>
<dbReference type="GO" id="GO:0006629">
    <property type="term" value="P:lipid metabolic process"/>
    <property type="evidence" value="ECO:0007669"/>
    <property type="project" value="UniProtKB-KW"/>
</dbReference>
<comment type="pathway">
    <text evidence="15">Lipid metabolism; arachidonate metabolism.</text>
</comment>
<comment type="catalytic activity">
    <reaction evidence="19">
        <text>15-deoxy-Delta(12,14)-prostaglandin J2 + glutathione = 15-deoxy-Delta(12,14)-prostaglandin J2-S-(R)-glutathione</text>
        <dbReference type="Rhea" id="RHEA:75963"/>
        <dbReference type="ChEBI" id="CHEBI:57925"/>
        <dbReference type="ChEBI" id="CHEBI:85236"/>
        <dbReference type="ChEBI" id="CHEBI:194498"/>
    </reaction>
    <physiologicalReaction direction="left-to-right" evidence="19">
        <dbReference type="Rhea" id="RHEA:75964"/>
    </physiologicalReaction>
</comment>
<dbReference type="PANTHER" id="PTHR10250:SF26">
    <property type="entry name" value="GLUTATHIONE S-TRANSFERASE 3, MITOCHONDRIAL"/>
    <property type="match status" value="1"/>
</dbReference>
<evidence type="ECO:0000313" key="25">
    <source>
        <dbReference type="RefSeq" id="XP_033817285.1"/>
    </source>
</evidence>
<feature type="transmembrane region" description="Helical" evidence="23">
    <location>
        <begin position="116"/>
        <end position="136"/>
    </location>
</feature>
<evidence type="ECO:0000256" key="5">
    <source>
        <dbReference type="ARBA" id="ARBA00022787"/>
    </source>
</evidence>
<evidence type="ECO:0000256" key="6">
    <source>
        <dbReference type="ARBA" id="ARBA00022989"/>
    </source>
</evidence>
<dbReference type="RefSeq" id="XP_033817285.1">
    <property type="nucleotide sequence ID" value="XM_033961394.1"/>
</dbReference>
<evidence type="ECO:0000256" key="18">
    <source>
        <dbReference type="ARBA" id="ARBA00049298"/>
    </source>
</evidence>
<keyword evidence="5" id="KW-1000">Mitochondrion outer membrane</keyword>
<dbReference type="GeneID" id="117368092"/>
<keyword evidence="13" id="KW-0449">Lipoprotein</keyword>
<keyword evidence="7" id="KW-0560">Oxidoreductase</keyword>
<evidence type="ECO:0000256" key="23">
    <source>
        <dbReference type="SAM" id="Phobius"/>
    </source>
</evidence>
<dbReference type="RefSeq" id="XP_033817286.1">
    <property type="nucleotide sequence ID" value="XM_033961395.1"/>
</dbReference>
<dbReference type="GO" id="GO:0004364">
    <property type="term" value="F:glutathione transferase activity"/>
    <property type="evidence" value="ECO:0007669"/>
    <property type="project" value="TreeGrafter"/>
</dbReference>
<keyword evidence="8" id="KW-0443">Lipid metabolism</keyword>
<comment type="catalytic activity">
    <reaction evidence="18">
        <text>leukotriene C4 = leukotriene A4 + glutathione</text>
        <dbReference type="Rhea" id="RHEA:17617"/>
        <dbReference type="ChEBI" id="CHEBI:57463"/>
        <dbReference type="ChEBI" id="CHEBI:57925"/>
        <dbReference type="ChEBI" id="CHEBI:57973"/>
        <dbReference type="EC" id="4.4.1.20"/>
    </reaction>
    <physiologicalReaction direction="right-to-left" evidence="18">
        <dbReference type="Rhea" id="RHEA:17619"/>
    </physiologicalReaction>
</comment>
<dbReference type="GO" id="GO:0005635">
    <property type="term" value="C:nuclear envelope"/>
    <property type="evidence" value="ECO:0007669"/>
    <property type="project" value="TreeGrafter"/>
</dbReference>
<evidence type="ECO:0000313" key="26">
    <source>
        <dbReference type="RefSeq" id="XP_033817286.1"/>
    </source>
</evidence>
<sequence length="144" mass="16097">MELSKEYGYVVLTGAASFVMVMHLGLNVGKARKLYKVEYPSMYSDDPETGHIFNCIQRAHQHTLEIYPPFLFFLAFGGLAHPRTASALGLSWIIGRGLFAYGYYTGDPKKRRRGAISSFALIGLFGTTICFAFKQLGWSLTLRS</sequence>
<organism evidence="24 25">
    <name type="scientific">Geotrypetes seraphini</name>
    <name type="common">Gaboon caecilian</name>
    <name type="synonym">Caecilia seraphini</name>
    <dbReference type="NCBI Taxonomy" id="260995"/>
    <lineage>
        <taxon>Eukaryota</taxon>
        <taxon>Metazoa</taxon>
        <taxon>Chordata</taxon>
        <taxon>Craniata</taxon>
        <taxon>Vertebrata</taxon>
        <taxon>Euteleostomi</taxon>
        <taxon>Amphibia</taxon>
        <taxon>Gymnophiona</taxon>
        <taxon>Geotrypetes</taxon>
    </lineage>
</organism>
<name>A0A6P8SER6_GEOSA</name>
<dbReference type="InterPro" id="IPR001129">
    <property type="entry name" value="Membr-assoc_MAPEG"/>
</dbReference>
<keyword evidence="24" id="KW-1185">Reference proteome</keyword>
<dbReference type="GO" id="GO:0004602">
    <property type="term" value="F:glutathione peroxidase activity"/>
    <property type="evidence" value="ECO:0007669"/>
    <property type="project" value="TreeGrafter"/>
</dbReference>
<evidence type="ECO:0000256" key="14">
    <source>
        <dbReference type="ARBA" id="ARBA00037884"/>
    </source>
</evidence>
<evidence type="ECO:0000256" key="17">
    <source>
        <dbReference type="ARBA" id="ARBA00043664"/>
    </source>
</evidence>
<evidence type="ECO:0000256" key="8">
    <source>
        <dbReference type="ARBA" id="ARBA00023098"/>
    </source>
</evidence>
<dbReference type="PANTHER" id="PTHR10250">
    <property type="entry name" value="MICROSOMAL GLUTATHIONE S-TRANSFERASE"/>
    <property type="match status" value="1"/>
</dbReference>
<dbReference type="InterPro" id="IPR050997">
    <property type="entry name" value="MAPEG"/>
</dbReference>
<evidence type="ECO:0000256" key="12">
    <source>
        <dbReference type="ARBA" id="ARBA00023239"/>
    </source>
</evidence>
<proteinExistence type="inferred from homology"/>
<keyword evidence="9" id="KW-0496">Mitochondrion</keyword>
<evidence type="ECO:0000256" key="9">
    <source>
        <dbReference type="ARBA" id="ARBA00023128"/>
    </source>
</evidence>
<dbReference type="KEGG" id="gsh:117368092"/>
<dbReference type="SUPFAM" id="SSF161084">
    <property type="entry name" value="MAPEG domain-like"/>
    <property type="match status" value="1"/>
</dbReference>
<protein>
    <recommendedName>
        <fullName evidence="20">Glutathione S-transferase 3, mitochondrial</fullName>
        <ecNumber evidence="16">4.4.1.20</ecNumber>
    </recommendedName>
    <alternativeName>
        <fullName evidence="21">Glutathione peroxidase MGST3</fullName>
    </alternativeName>
    <alternativeName>
        <fullName evidence="22">LTC4 synthase MGST3</fullName>
    </alternativeName>
</protein>
<evidence type="ECO:0000256" key="13">
    <source>
        <dbReference type="ARBA" id="ARBA00023288"/>
    </source>
</evidence>
<evidence type="ECO:0000256" key="10">
    <source>
        <dbReference type="ARBA" id="ARBA00023136"/>
    </source>
</evidence>
<dbReference type="FunFam" id="1.20.120.550:FF:000004">
    <property type="entry name" value="Microsomal glutathione S-transferase 3"/>
    <property type="match status" value="1"/>
</dbReference>
<feature type="transmembrane region" description="Helical" evidence="23">
    <location>
        <begin position="6"/>
        <end position="26"/>
    </location>
</feature>
<comment type="catalytic activity">
    <reaction evidence="17">
        <text>(5S)-hydroperoxy-(6E,8Z,11Z,14Z)-eicosatetraenoate + 2 glutathione = (5S)-hydroxy-(6E,8Z,11Z,14Z)-eicosatetraenoate + glutathione disulfide + H2O</text>
        <dbReference type="Rhea" id="RHEA:48620"/>
        <dbReference type="ChEBI" id="CHEBI:15377"/>
        <dbReference type="ChEBI" id="CHEBI:57450"/>
        <dbReference type="ChEBI" id="CHEBI:57925"/>
        <dbReference type="ChEBI" id="CHEBI:58297"/>
        <dbReference type="ChEBI" id="CHEBI:90632"/>
    </reaction>
    <physiologicalReaction direction="left-to-right" evidence="17">
        <dbReference type="Rhea" id="RHEA:48621"/>
    </physiologicalReaction>
</comment>
<evidence type="ECO:0000256" key="1">
    <source>
        <dbReference type="ARBA" id="ARBA00004374"/>
    </source>
</evidence>
<dbReference type="AlphaFoldDB" id="A0A6P8SER6"/>
<dbReference type="GO" id="GO:0006691">
    <property type="term" value="P:leukotriene metabolic process"/>
    <property type="evidence" value="ECO:0007669"/>
    <property type="project" value="UniProtKB-ARBA"/>
</dbReference>
<evidence type="ECO:0000256" key="15">
    <source>
        <dbReference type="ARBA" id="ARBA00037916"/>
    </source>
</evidence>
<evidence type="ECO:0000256" key="22">
    <source>
        <dbReference type="ARBA" id="ARBA00076908"/>
    </source>
</evidence>
<dbReference type="EC" id="4.4.1.20" evidence="16"/>
<dbReference type="Pfam" id="PF01124">
    <property type="entry name" value="MAPEG"/>
    <property type="match status" value="1"/>
</dbReference>
<keyword evidence="10 23" id="KW-0472">Membrane</keyword>
<evidence type="ECO:0000256" key="11">
    <source>
        <dbReference type="ARBA" id="ARBA00023139"/>
    </source>
</evidence>
<evidence type="ECO:0000256" key="4">
    <source>
        <dbReference type="ARBA" id="ARBA00022692"/>
    </source>
</evidence>
<keyword evidence="3" id="KW-0808">Transferase</keyword>